<evidence type="ECO:0000313" key="8">
    <source>
        <dbReference type="Proteomes" id="UP000053232"/>
    </source>
</evidence>
<dbReference type="AlphaFoldDB" id="A0A073HZB4"/>
<evidence type="ECO:0000256" key="6">
    <source>
        <dbReference type="PROSITE-ProRule" id="PRU00489"/>
    </source>
</evidence>
<dbReference type="Pfam" id="PF05063">
    <property type="entry name" value="MT-A70"/>
    <property type="match status" value="1"/>
</dbReference>
<dbReference type="Proteomes" id="UP000053232">
    <property type="component" value="Unassembled WGS sequence"/>
</dbReference>
<keyword evidence="3" id="KW-0808">Transferase</keyword>
<evidence type="ECO:0000256" key="2">
    <source>
        <dbReference type="ARBA" id="ARBA00022603"/>
    </source>
</evidence>
<comment type="similarity">
    <text evidence="6">Belongs to the MT-A70-like family.</text>
</comment>
<dbReference type="EC" id="2.1.1.348" evidence="1"/>
<keyword evidence="4" id="KW-0949">S-adenosyl-L-methionine</keyword>
<protein>
    <recommendedName>
        <fullName evidence="1">mRNA m(6)A methyltransferase</fullName>
        <ecNumber evidence="1">2.1.1.348</ecNumber>
    </recommendedName>
</protein>
<name>A0A073HZB4_9SPIT</name>
<evidence type="ECO:0000313" key="7">
    <source>
        <dbReference type="EMBL" id="KEJ82560.1"/>
    </source>
</evidence>
<dbReference type="EMBL" id="ARYC01017084">
    <property type="protein sequence ID" value="KEJ82560.1"/>
    <property type="molecule type" value="Genomic_DNA"/>
</dbReference>
<keyword evidence="2" id="KW-0489">Methyltransferase</keyword>
<dbReference type="GO" id="GO:0005634">
    <property type="term" value="C:nucleus"/>
    <property type="evidence" value="ECO:0007669"/>
    <property type="project" value="TreeGrafter"/>
</dbReference>
<evidence type="ECO:0000256" key="5">
    <source>
        <dbReference type="ARBA" id="ARBA00048957"/>
    </source>
</evidence>
<proteinExistence type="inferred from homology"/>
<comment type="catalytic activity">
    <reaction evidence="5">
        <text>an adenosine in mRNA + S-adenosyl-L-methionine = an N(6)-methyladenosine in mRNA + S-adenosyl-L-homocysteine + H(+)</text>
        <dbReference type="Rhea" id="RHEA:55584"/>
        <dbReference type="Rhea" id="RHEA-COMP:12414"/>
        <dbReference type="Rhea" id="RHEA-COMP:12417"/>
        <dbReference type="ChEBI" id="CHEBI:15378"/>
        <dbReference type="ChEBI" id="CHEBI:57856"/>
        <dbReference type="ChEBI" id="CHEBI:59789"/>
        <dbReference type="ChEBI" id="CHEBI:74411"/>
        <dbReference type="ChEBI" id="CHEBI:74449"/>
        <dbReference type="EC" id="2.1.1.348"/>
    </reaction>
</comment>
<sequence length="101" mass="11454">MQLSGQNKGSIRNIKIEWAIYHLRHSKEICLIGLKGAVPPGVQPYKAQDIIESVPGKNSEKPKEIKRIMKSLIQQGYYCDLFARDENACEEFVSIGNELHI</sequence>
<comment type="caution">
    <text evidence="7">The sequence shown here is derived from an EMBL/GenBank/DDBJ whole genome shotgun (WGS) entry which is preliminary data.</text>
</comment>
<dbReference type="GO" id="GO:0032259">
    <property type="term" value="P:methylation"/>
    <property type="evidence" value="ECO:0007669"/>
    <property type="project" value="UniProtKB-KW"/>
</dbReference>
<accession>A0A073HZB4</accession>
<organism evidence="7 8">
    <name type="scientific">Oxytricha trifallax</name>
    <dbReference type="NCBI Taxonomy" id="1172189"/>
    <lineage>
        <taxon>Eukaryota</taxon>
        <taxon>Sar</taxon>
        <taxon>Alveolata</taxon>
        <taxon>Ciliophora</taxon>
        <taxon>Intramacronucleata</taxon>
        <taxon>Spirotrichea</taxon>
        <taxon>Stichotrichia</taxon>
        <taxon>Sporadotrichida</taxon>
        <taxon>Oxytrichidae</taxon>
        <taxon>Oxytrichinae</taxon>
        <taxon>Oxytricha</taxon>
    </lineage>
</organism>
<dbReference type="PANTHER" id="PTHR12829:SF7">
    <property type="entry name" value="N6-ADENOSINE-METHYLTRANSFERASE CATALYTIC SUBUNIT"/>
    <property type="match status" value="1"/>
</dbReference>
<reference evidence="8" key="1">
    <citation type="journal article" date="2014" name="Cell">
        <title>The Architecture of a Scrambled Genome Reveals Massive Levels of Genomic Rearrangement during Development.</title>
        <authorList>
            <person name="Chen X."/>
            <person name="Bracht J.R."/>
            <person name="Goldman A.D."/>
            <person name="Dolzhenko E."/>
            <person name="Clay D.M."/>
            <person name="Swart E.C."/>
            <person name="Perlman D.H."/>
            <person name="Doak T.G."/>
            <person name="Stuart A."/>
            <person name="Amemiya C.T."/>
            <person name="Sebra R.P."/>
            <person name="Landweber L.F."/>
        </authorList>
    </citation>
    <scope>NUCLEOTIDE SEQUENCE [LARGE SCALE GENOMIC DNA]</scope>
    <source>
        <strain evidence="8">JRB310</strain>
    </source>
</reference>
<gene>
    <name evidence="7" type="ORF">OXYTRIMIC_082</name>
</gene>
<evidence type="ECO:0000256" key="1">
    <source>
        <dbReference type="ARBA" id="ARBA00012160"/>
    </source>
</evidence>
<dbReference type="GO" id="GO:0001734">
    <property type="term" value="F:mRNA m(6)A methyltransferase activity"/>
    <property type="evidence" value="ECO:0007669"/>
    <property type="project" value="UniProtKB-EC"/>
</dbReference>
<dbReference type="InterPro" id="IPR007757">
    <property type="entry name" value="MT-A70-like"/>
</dbReference>
<dbReference type="GO" id="GO:0036396">
    <property type="term" value="C:RNA N6-methyladenosine methyltransferase complex"/>
    <property type="evidence" value="ECO:0007669"/>
    <property type="project" value="TreeGrafter"/>
</dbReference>
<evidence type="ECO:0000256" key="4">
    <source>
        <dbReference type="ARBA" id="ARBA00022691"/>
    </source>
</evidence>
<evidence type="ECO:0000256" key="3">
    <source>
        <dbReference type="ARBA" id="ARBA00022679"/>
    </source>
</evidence>
<dbReference type="PANTHER" id="PTHR12829">
    <property type="entry name" value="N6-ADENOSINE-METHYLTRANSFERASE"/>
    <property type="match status" value="1"/>
</dbReference>
<dbReference type="PROSITE" id="PS51143">
    <property type="entry name" value="MT_A70"/>
    <property type="match status" value="1"/>
</dbReference>
<keyword evidence="8" id="KW-1185">Reference proteome</keyword>